<dbReference type="InterPro" id="IPR024320">
    <property type="entry name" value="LPG_synthase_C"/>
</dbReference>
<proteinExistence type="predicted"/>
<accession>A0A6J6LVQ9</accession>
<dbReference type="EMBL" id="CAEZWM010000171">
    <property type="protein sequence ID" value="CAB4665977.1"/>
    <property type="molecule type" value="Genomic_DNA"/>
</dbReference>
<dbReference type="Pfam" id="PF09924">
    <property type="entry name" value="LPG_synthase_C"/>
    <property type="match status" value="1"/>
</dbReference>
<name>A0A6J6LVQ9_9ZZZZ</name>
<reference evidence="2" key="1">
    <citation type="submission" date="2020-05" db="EMBL/GenBank/DDBJ databases">
        <authorList>
            <person name="Chiriac C."/>
            <person name="Salcher M."/>
            <person name="Ghai R."/>
            <person name="Kavagutti S V."/>
        </authorList>
    </citation>
    <scope>NUCLEOTIDE SEQUENCE</scope>
</reference>
<evidence type="ECO:0000259" key="1">
    <source>
        <dbReference type="Pfam" id="PF09924"/>
    </source>
</evidence>
<evidence type="ECO:0000313" key="2">
    <source>
        <dbReference type="EMBL" id="CAB4665977.1"/>
    </source>
</evidence>
<feature type="domain" description="Phosphatidylglycerol lysyltransferase C-terminal" evidence="1">
    <location>
        <begin position="1"/>
        <end position="57"/>
    </location>
</feature>
<organism evidence="2">
    <name type="scientific">freshwater metagenome</name>
    <dbReference type="NCBI Taxonomy" id="449393"/>
    <lineage>
        <taxon>unclassified sequences</taxon>
        <taxon>metagenomes</taxon>
        <taxon>ecological metagenomes</taxon>
    </lineage>
</organism>
<gene>
    <name evidence="2" type="ORF">UFOPK2242_01224</name>
</gene>
<sequence length="104" mass="11394">MNFAAFKGLMEPDAERDLRDTVTAWLVRRLDPHFQIGSLLSFNAKFLPRWVPRYLVYRAAGDFGPVSLAAASAEGFVPLDRRSDEELVGAGKGLTAGASDEPPE</sequence>
<dbReference type="AlphaFoldDB" id="A0A6J6LVQ9"/>
<protein>
    <submittedName>
        <fullName evidence="2">Unannotated protein</fullName>
    </submittedName>
</protein>